<comment type="caution">
    <text evidence="1">The sequence shown here is derived from an EMBL/GenBank/DDBJ whole genome shotgun (WGS) entry which is preliminary data.</text>
</comment>
<dbReference type="EMBL" id="BAQW01000004">
    <property type="protein sequence ID" value="GBR09367.1"/>
    <property type="molecule type" value="Genomic_DNA"/>
</dbReference>
<organism evidence="1 2">
    <name type="scientific">Gluconobacter frateurii NRIC 0228</name>
    <dbReference type="NCBI Taxonomy" id="1307946"/>
    <lineage>
        <taxon>Bacteria</taxon>
        <taxon>Pseudomonadati</taxon>
        <taxon>Pseudomonadota</taxon>
        <taxon>Alphaproteobacteria</taxon>
        <taxon>Acetobacterales</taxon>
        <taxon>Acetobacteraceae</taxon>
        <taxon>Gluconobacter</taxon>
    </lineage>
</organism>
<proteinExistence type="predicted"/>
<protein>
    <submittedName>
        <fullName evidence="1">Uncharacterized protein</fullName>
    </submittedName>
</protein>
<evidence type="ECO:0000313" key="1">
    <source>
        <dbReference type="EMBL" id="GBR09367.1"/>
    </source>
</evidence>
<keyword evidence="2" id="KW-1185">Reference proteome</keyword>
<dbReference type="InterPro" id="IPR029068">
    <property type="entry name" value="Glyas_Bleomycin-R_OHBP_Dase"/>
</dbReference>
<dbReference type="Gene3D" id="3.10.180.10">
    <property type="entry name" value="2,3-Dihydroxybiphenyl 1,2-Dioxygenase, domain 1"/>
    <property type="match status" value="1"/>
</dbReference>
<dbReference type="Proteomes" id="UP001061070">
    <property type="component" value="Unassembled WGS sequence"/>
</dbReference>
<dbReference type="SUPFAM" id="SSF54593">
    <property type="entry name" value="Glyoxalase/Bleomycin resistance protein/Dihydroxybiphenyl dioxygenase"/>
    <property type="match status" value="1"/>
</dbReference>
<sequence>MNRNHINLYSHDTETGWAMFEQYFGLHTLVVRGTKMAVMQDSDGLVLIVNHFDNKLEGFNYPKQLDILHIRFIQKSRDAVDALILEVERGRLGGAGLSRRT</sequence>
<dbReference type="RefSeq" id="WP_244902166.1">
    <property type="nucleotide sequence ID" value="NZ_BAQW01000004.1"/>
</dbReference>
<accession>A0ABQ0Q8W4</accession>
<gene>
    <name evidence="1" type="ORF">AA0228_0653</name>
</gene>
<name>A0ABQ0Q8W4_9PROT</name>
<evidence type="ECO:0000313" key="2">
    <source>
        <dbReference type="Proteomes" id="UP001061070"/>
    </source>
</evidence>
<reference evidence="1" key="1">
    <citation type="submission" date="2013-04" db="EMBL/GenBank/DDBJ databases">
        <title>The genome sequencing project of 58 acetic acid bacteria.</title>
        <authorList>
            <person name="Okamoto-Kainuma A."/>
            <person name="Ishikawa M."/>
            <person name="Umino S."/>
            <person name="Koizumi Y."/>
            <person name="Shiwa Y."/>
            <person name="Yoshikawa H."/>
            <person name="Matsutani M."/>
            <person name="Matsushita K."/>
        </authorList>
    </citation>
    <scope>NUCLEOTIDE SEQUENCE</scope>
    <source>
        <strain evidence="1">NRIC 0228</strain>
    </source>
</reference>